<dbReference type="AlphaFoldDB" id="A0A0E9SFL6"/>
<accession>A0A0E9SFL6</accession>
<sequence>MQKVIFLETISHYMIIYH</sequence>
<protein>
    <submittedName>
        <fullName evidence="1">Uncharacterized protein</fullName>
    </submittedName>
</protein>
<proteinExistence type="predicted"/>
<organism evidence="1">
    <name type="scientific">Anguilla anguilla</name>
    <name type="common">European freshwater eel</name>
    <name type="synonym">Muraena anguilla</name>
    <dbReference type="NCBI Taxonomy" id="7936"/>
    <lineage>
        <taxon>Eukaryota</taxon>
        <taxon>Metazoa</taxon>
        <taxon>Chordata</taxon>
        <taxon>Craniata</taxon>
        <taxon>Vertebrata</taxon>
        <taxon>Euteleostomi</taxon>
        <taxon>Actinopterygii</taxon>
        <taxon>Neopterygii</taxon>
        <taxon>Teleostei</taxon>
        <taxon>Anguilliformes</taxon>
        <taxon>Anguillidae</taxon>
        <taxon>Anguilla</taxon>
    </lineage>
</organism>
<reference evidence="1" key="2">
    <citation type="journal article" date="2015" name="Fish Shellfish Immunol.">
        <title>Early steps in the European eel (Anguilla anguilla)-Vibrio vulnificus interaction in the gills: Role of the RtxA13 toxin.</title>
        <authorList>
            <person name="Callol A."/>
            <person name="Pajuelo D."/>
            <person name="Ebbesson L."/>
            <person name="Teles M."/>
            <person name="MacKenzie S."/>
            <person name="Amaro C."/>
        </authorList>
    </citation>
    <scope>NUCLEOTIDE SEQUENCE</scope>
</reference>
<dbReference type="EMBL" id="GBXM01068535">
    <property type="protein sequence ID" value="JAH40042.1"/>
    <property type="molecule type" value="Transcribed_RNA"/>
</dbReference>
<name>A0A0E9SFL6_ANGAN</name>
<evidence type="ECO:0000313" key="1">
    <source>
        <dbReference type="EMBL" id="JAH40042.1"/>
    </source>
</evidence>
<reference evidence="1" key="1">
    <citation type="submission" date="2014-11" db="EMBL/GenBank/DDBJ databases">
        <authorList>
            <person name="Amaro Gonzalez C."/>
        </authorList>
    </citation>
    <scope>NUCLEOTIDE SEQUENCE</scope>
</reference>